<evidence type="ECO:0000256" key="2">
    <source>
        <dbReference type="SAM" id="Phobius"/>
    </source>
</evidence>
<proteinExistence type="predicted"/>
<dbReference type="OMA" id="VDCAQPH"/>
<dbReference type="EMBL" id="JRZE01000003">
    <property type="protein sequence ID" value="KHF44844.1"/>
    <property type="molecule type" value="Genomic_DNA"/>
</dbReference>
<feature type="compositionally biased region" description="Low complexity" evidence="1">
    <location>
        <begin position="362"/>
        <end position="380"/>
    </location>
</feature>
<dbReference type="AlphaFoldDB" id="A0A837DEP5"/>
<reference evidence="4 5" key="1">
    <citation type="submission" date="2014-10" db="EMBL/GenBank/DDBJ databases">
        <title>Genome sequence of Micropolyspora internatus JCM3315.</title>
        <authorList>
            <person name="Shin S.-K."/>
            <person name="Yi H."/>
        </authorList>
    </citation>
    <scope>NUCLEOTIDE SEQUENCE [LARGE SCALE GENOMIC DNA]</scope>
    <source>
        <strain evidence="4 5">JCM 3315</strain>
    </source>
</reference>
<evidence type="ECO:0000259" key="3">
    <source>
        <dbReference type="Pfam" id="PF13845"/>
    </source>
</evidence>
<name>A0A837DEP5_9PSEU</name>
<dbReference type="Pfam" id="PF13845">
    <property type="entry name" value="Septum_form"/>
    <property type="match status" value="1"/>
</dbReference>
<organism evidence="4 5">
    <name type="scientific">Saccharomonospora viridis</name>
    <dbReference type="NCBI Taxonomy" id="1852"/>
    <lineage>
        <taxon>Bacteria</taxon>
        <taxon>Bacillati</taxon>
        <taxon>Actinomycetota</taxon>
        <taxon>Actinomycetes</taxon>
        <taxon>Pseudonocardiales</taxon>
        <taxon>Pseudonocardiaceae</taxon>
        <taxon>Saccharomonospora</taxon>
    </lineage>
</organism>
<keyword evidence="2" id="KW-0812">Transmembrane</keyword>
<feature type="domain" description="Septum formation-related" evidence="3">
    <location>
        <begin position="72"/>
        <end position="290"/>
    </location>
</feature>
<dbReference type="InterPro" id="IPR026004">
    <property type="entry name" value="Septum_form"/>
</dbReference>
<feature type="compositionally biased region" description="Acidic residues" evidence="1">
    <location>
        <begin position="312"/>
        <end position="329"/>
    </location>
</feature>
<keyword evidence="2" id="KW-1133">Transmembrane helix</keyword>
<dbReference type="RefSeq" id="WP_012795643.1">
    <property type="nucleotide sequence ID" value="NZ_FOWS01000002.1"/>
</dbReference>
<protein>
    <recommendedName>
        <fullName evidence="3">Septum formation-related domain-containing protein</fullName>
    </recommendedName>
</protein>
<keyword evidence="2" id="KW-0472">Membrane</keyword>
<sequence>MSDQPDRSPINSALRTRVLMGGAFFGALAAMALSWTFSWVPETPEMVLQRQAEEKAEQIAKAREEAFRAPPGSCLNWTDPEASDVHRVSCDEEHFFEVVGLADLPPEYGPDAPLPDDETWHELTEQHCVELAEDYLDKPLDPEGKLTIGILRPDERQWSQGERTLHCGLQWVGPGGGLQVLTEPAKEIDQSNVWEPGTCLGLVDKSVGDPVPCDEQHSYEIVAVVDLSDEFDSYPSREEQSEWLDPTCAELVEEYTGGKKVEDLSEEGLILGWDTRSKESWKAGSTLVNCKVGAVLEDDTGLAPVQGSVKDSEDDKDDEDGKGDEDGQDKDDSTKDGKDGAEGGGDGSENDSGGGRDGQEDAAGPSGQAPAPSGAPGSGD</sequence>
<feature type="compositionally biased region" description="Basic and acidic residues" evidence="1">
    <location>
        <begin position="330"/>
        <end position="341"/>
    </location>
</feature>
<evidence type="ECO:0000313" key="5">
    <source>
        <dbReference type="Proteomes" id="UP000030848"/>
    </source>
</evidence>
<evidence type="ECO:0000256" key="1">
    <source>
        <dbReference type="SAM" id="MobiDB-lite"/>
    </source>
</evidence>
<feature type="compositionally biased region" description="Gly residues" evidence="1">
    <location>
        <begin position="342"/>
        <end position="356"/>
    </location>
</feature>
<comment type="caution">
    <text evidence="4">The sequence shown here is derived from an EMBL/GenBank/DDBJ whole genome shotgun (WGS) entry which is preliminary data.</text>
</comment>
<evidence type="ECO:0000313" key="4">
    <source>
        <dbReference type="EMBL" id="KHF44844.1"/>
    </source>
</evidence>
<dbReference type="Proteomes" id="UP000030848">
    <property type="component" value="Unassembled WGS sequence"/>
</dbReference>
<accession>A0A837DEP5</accession>
<feature type="region of interest" description="Disordered" evidence="1">
    <location>
        <begin position="302"/>
        <end position="380"/>
    </location>
</feature>
<feature type="transmembrane region" description="Helical" evidence="2">
    <location>
        <begin position="21"/>
        <end position="40"/>
    </location>
</feature>
<dbReference type="OrthoDB" id="4266126at2"/>
<gene>
    <name evidence="4" type="ORF">MINT15_17260</name>
</gene>